<accession>A0A368C4G5</accession>
<evidence type="ECO:0000313" key="1">
    <source>
        <dbReference type="EMBL" id="RCL44469.1"/>
    </source>
</evidence>
<dbReference type="AlphaFoldDB" id="A0A368C4G5"/>
<proteinExistence type="predicted"/>
<organism evidence="1 2">
    <name type="scientific">SAR86 cluster bacterium</name>
    <dbReference type="NCBI Taxonomy" id="2030880"/>
    <lineage>
        <taxon>Bacteria</taxon>
        <taxon>Pseudomonadati</taxon>
        <taxon>Pseudomonadota</taxon>
        <taxon>Gammaproteobacteria</taxon>
        <taxon>SAR86 cluster</taxon>
    </lineage>
</organism>
<dbReference type="Pfam" id="PF06945">
    <property type="entry name" value="DUF1289"/>
    <property type="match status" value="1"/>
</dbReference>
<dbReference type="Proteomes" id="UP000252915">
    <property type="component" value="Unassembled WGS sequence"/>
</dbReference>
<name>A0A368C4G5_9GAMM</name>
<dbReference type="PANTHER" id="PTHR35175:SF1">
    <property type="entry name" value="OXIDOREDUCTASE"/>
    <property type="match status" value="1"/>
</dbReference>
<dbReference type="EMBL" id="QOPI01000015">
    <property type="protein sequence ID" value="RCL44469.1"/>
    <property type="molecule type" value="Genomic_DNA"/>
</dbReference>
<dbReference type="PANTHER" id="PTHR35175">
    <property type="entry name" value="DUF1289 DOMAIN-CONTAINING PROTEIN"/>
    <property type="match status" value="1"/>
</dbReference>
<protein>
    <submittedName>
        <fullName evidence="1">DUF1289 domain-containing protein</fullName>
    </submittedName>
</protein>
<comment type="caution">
    <text evidence="1">The sequence shown here is derived from an EMBL/GenBank/DDBJ whole genome shotgun (WGS) entry which is preliminary data.</text>
</comment>
<sequence>MSMSRSTTPCLGICSTTYGDSVCKGCKRFVHEVIDWNKFNSNEKELVNTRLEEFKIIVLRNRFLVSDQDLLAAKLKENAIRFNNALDPLTWIFDLLRASGTQELDLDQFGIKTLVSEALPTIREQINKEFLELSEAHYDRYFKRI</sequence>
<reference evidence="1 2" key="1">
    <citation type="journal article" date="2018" name="Microbiome">
        <title>Fine metagenomic profile of the Mediterranean stratified and mixed water columns revealed by assembly and recruitment.</title>
        <authorList>
            <person name="Haro-Moreno J.M."/>
            <person name="Lopez-Perez M."/>
            <person name="De La Torre J.R."/>
            <person name="Picazo A."/>
            <person name="Camacho A."/>
            <person name="Rodriguez-Valera F."/>
        </authorList>
    </citation>
    <scope>NUCLEOTIDE SEQUENCE [LARGE SCALE GENOMIC DNA]</scope>
    <source>
        <strain evidence="1">MED-G78</strain>
    </source>
</reference>
<evidence type="ECO:0000313" key="2">
    <source>
        <dbReference type="Proteomes" id="UP000252915"/>
    </source>
</evidence>
<gene>
    <name evidence="1" type="ORF">DBW92_03100</name>
</gene>
<dbReference type="InterPro" id="IPR010710">
    <property type="entry name" value="DUF1289"/>
</dbReference>